<proteinExistence type="predicted"/>
<dbReference type="Proteomes" id="UP000246740">
    <property type="component" value="Unassembled WGS sequence"/>
</dbReference>
<evidence type="ECO:0000313" key="3">
    <source>
        <dbReference type="Proteomes" id="UP000246740"/>
    </source>
</evidence>
<accession>A0A317XHV0</accession>
<name>A0A317XHV0_9BASI</name>
<feature type="compositionally biased region" description="Polar residues" evidence="1">
    <location>
        <begin position="475"/>
        <end position="486"/>
    </location>
</feature>
<reference evidence="2 3" key="1">
    <citation type="journal article" date="2018" name="Mol. Biol. Evol.">
        <title>Broad Genomic Sampling Reveals a Smut Pathogenic Ancestry of the Fungal Clade Ustilaginomycotina.</title>
        <authorList>
            <person name="Kijpornyongpan T."/>
            <person name="Mondo S.J."/>
            <person name="Barry K."/>
            <person name="Sandor L."/>
            <person name="Lee J."/>
            <person name="Lipzen A."/>
            <person name="Pangilinan J."/>
            <person name="LaButti K."/>
            <person name="Hainaut M."/>
            <person name="Henrissat B."/>
            <person name="Grigoriev I.V."/>
            <person name="Spatafora J.W."/>
            <person name="Aime M.C."/>
        </authorList>
    </citation>
    <scope>NUCLEOTIDE SEQUENCE [LARGE SCALE GENOMIC DNA]</scope>
    <source>
        <strain evidence="2 3">MCA 3645</strain>
    </source>
</reference>
<evidence type="ECO:0000256" key="1">
    <source>
        <dbReference type="SAM" id="MobiDB-lite"/>
    </source>
</evidence>
<feature type="region of interest" description="Disordered" evidence="1">
    <location>
        <begin position="163"/>
        <end position="182"/>
    </location>
</feature>
<sequence>MGIIFSRTFTNLIEDAVLRFARIIDSISRKINRGLSAVSSFFFSRIFGYDLVFADDAARAEPVICGPGNVCMIPASKLHMRQEDKRRKSERRKRAEAAALGRDMVRHGETTRPNSPIDEKAAVMQSLGPVALAPPARPAHERETVAERDRGKLWVMGNINPSSKQAEHSLARAESRKGKEQDRMIDEKVVQRMMDQRETANTVLIKKAIQPRKSSKSAPFFAGAVSSASISSDPIAEETQTHADARFDAGHLTARKDGPVLAQPTPMRMPAGALSLVPAPLEGPFRHPFAPPIPAPALTSKAKQELRRQQRPMLSLDTHPEVSPFPDSDVAFTSSPTVLEMEDQVSMEPLSISRPPSGAEIRSKTPLGRKSMDAISLRSFRSDSVDTPIDVKMLANKAVKEGRQCRGWKDEVNKAAMQRCLQNQQNEQLRRLSAASLGPQFHTGSSSLGPSVGGLDKALFRVKTQEGIRRGSSPGIPTSRTVSGRSTPVLRAESPLHAVRY</sequence>
<dbReference type="InParanoid" id="A0A317XHV0"/>
<dbReference type="AlphaFoldDB" id="A0A317XHV0"/>
<keyword evidence="3" id="KW-1185">Reference proteome</keyword>
<feature type="compositionally biased region" description="Basic and acidic residues" evidence="1">
    <location>
        <begin position="165"/>
        <end position="182"/>
    </location>
</feature>
<protein>
    <submittedName>
        <fullName evidence="2">Uncharacterized protein</fullName>
    </submittedName>
</protein>
<evidence type="ECO:0000313" key="2">
    <source>
        <dbReference type="EMBL" id="PWY97631.1"/>
    </source>
</evidence>
<feature type="region of interest" description="Disordered" evidence="1">
    <location>
        <begin position="346"/>
        <end position="367"/>
    </location>
</feature>
<gene>
    <name evidence="2" type="ORF">BCV70DRAFT_213495</name>
</gene>
<organism evidence="2 3">
    <name type="scientific">Testicularia cyperi</name>
    <dbReference type="NCBI Taxonomy" id="1882483"/>
    <lineage>
        <taxon>Eukaryota</taxon>
        <taxon>Fungi</taxon>
        <taxon>Dikarya</taxon>
        <taxon>Basidiomycota</taxon>
        <taxon>Ustilaginomycotina</taxon>
        <taxon>Ustilaginomycetes</taxon>
        <taxon>Ustilaginales</taxon>
        <taxon>Anthracoideaceae</taxon>
        <taxon>Testicularia</taxon>
    </lineage>
</organism>
<feature type="region of interest" description="Disordered" evidence="1">
    <location>
        <begin position="79"/>
        <end position="98"/>
    </location>
</feature>
<dbReference type="OrthoDB" id="2555429at2759"/>
<feature type="region of interest" description="Disordered" evidence="1">
    <location>
        <begin position="466"/>
        <end position="501"/>
    </location>
</feature>
<dbReference type="EMBL" id="KZ819204">
    <property type="protein sequence ID" value="PWY97631.1"/>
    <property type="molecule type" value="Genomic_DNA"/>
</dbReference>